<dbReference type="SUPFAM" id="SSF55874">
    <property type="entry name" value="ATPase domain of HSP90 chaperone/DNA topoisomerase II/histidine kinase"/>
    <property type="match status" value="2"/>
</dbReference>
<keyword evidence="10" id="KW-1185">Reference proteome</keyword>
<dbReference type="InterPro" id="IPR036890">
    <property type="entry name" value="HATPase_C_sf"/>
</dbReference>
<dbReference type="STRING" id="927664.SAMN05421780_105246"/>
<evidence type="ECO:0000256" key="1">
    <source>
        <dbReference type="ARBA" id="ARBA00000085"/>
    </source>
</evidence>
<dbReference type="OrthoDB" id="9816482at2"/>
<keyword evidence="4" id="KW-0547">Nucleotide-binding</keyword>
<feature type="coiled-coil region" evidence="7">
    <location>
        <begin position="508"/>
        <end position="542"/>
    </location>
</feature>
<evidence type="ECO:0000256" key="4">
    <source>
        <dbReference type="ARBA" id="ARBA00022741"/>
    </source>
</evidence>
<evidence type="ECO:0000256" key="6">
    <source>
        <dbReference type="ARBA" id="ARBA00022840"/>
    </source>
</evidence>
<feature type="domain" description="Histidine kinase" evidence="8">
    <location>
        <begin position="670"/>
        <end position="764"/>
    </location>
</feature>
<evidence type="ECO:0000256" key="7">
    <source>
        <dbReference type="SAM" id="Coils"/>
    </source>
</evidence>
<name>A0A1I1J9Q9_9BACT</name>
<comment type="catalytic activity">
    <reaction evidence="1">
        <text>ATP + protein L-histidine = ADP + protein N-phospho-L-histidine.</text>
        <dbReference type="EC" id="2.7.13.3"/>
    </reaction>
</comment>
<gene>
    <name evidence="9" type="ORF">SAMN05421780_105246</name>
</gene>
<dbReference type="PANTHER" id="PTHR44936:SF10">
    <property type="entry name" value="SENSOR PROTEIN RSTB"/>
    <property type="match status" value="1"/>
</dbReference>
<evidence type="ECO:0000256" key="3">
    <source>
        <dbReference type="ARBA" id="ARBA00022679"/>
    </source>
</evidence>
<reference evidence="9 10" key="1">
    <citation type="submission" date="2016-10" db="EMBL/GenBank/DDBJ databases">
        <authorList>
            <person name="de Groot N.N."/>
        </authorList>
    </citation>
    <scope>NUCLEOTIDE SEQUENCE [LARGE SCALE GENOMIC DNA]</scope>
    <source>
        <strain evidence="9 10">DSM 6793</strain>
    </source>
</reference>
<dbReference type="SMART" id="SM00387">
    <property type="entry name" value="HATPase_c"/>
    <property type="match status" value="1"/>
</dbReference>
<dbReference type="AlphaFoldDB" id="A0A1I1J9Q9"/>
<keyword evidence="6" id="KW-0067">ATP-binding</keyword>
<dbReference type="EC" id="2.7.13.3" evidence="2"/>
<evidence type="ECO:0000256" key="5">
    <source>
        <dbReference type="ARBA" id="ARBA00022777"/>
    </source>
</evidence>
<dbReference type="GO" id="GO:0004673">
    <property type="term" value="F:protein histidine kinase activity"/>
    <property type="evidence" value="ECO:0007669"/>
    <property type="project" value="UniProtKB-EC"/>
</dbReference>
<dbReference type="EMBL" id="FOLE01000005">
    <property type="protein sequence ID" value="SFC44871.1"/>
    <property type="molecule type" value="Genomic_DNA"/>
</dbReference>
<keyword evidence="7" id="KW-0175">Coiled coil</keyword>
<dbReference type="RefSeq" id="WP_091512051.1">
    <property type="nucleotide sequence ID" value="NZ_FOLE01000005.1"/>
</dbReference>
<evidence type="ECO:0000259" key="8">
    <source>
        <dbReference type="PROSITE" id="PS50109"/>
    </source>
</evidence>
<dbReference type="Pfam" id="PF13589">
    <property type="entry name" value="HATPase_c_3"/>
    <property type="match status" value="1"/>
</dbReference>
<dbReference type="InterPro" id="IPR004358">
    <property type="entry name" value="Sig_transdc_His_kin-like_C"/>
</dbReference>
<proteinExistence type="predicted"/>
<dbReference type="PRINTS" id="PR00344">
    <property type="entry name" value="BCTRLSENSOR"/>
</dbReference>
<dbReference type="InterPro" id="IPR003594">
    <property type="entry name" value="HATPase_dom"/>
</dbReference>
<accession>A0A1I1J9Q9</accession>
<dbReference type="PROSITE" id="PS50109">
    <property type="entry name" value="HIS_KIN"/>
    <property type="match status" value="1"/>
</dbReference>
<dbReference type="GO" id="GO:0005524">
    <property type="term" value="F:ATP binding"/>
    <property type="evidence" value="ECO:0007669"/>
    <property type="project" value="UniProtKB-KW"/>
</dbReference>
<dbReference type="PANTHER" id="PTHR44936">
    <property type="entry name" value="SENSOR PROTEIN CREC"/>
    <property type="match status" value="1"/>
</dbReference>
<evidence type="ECO:0000256" key="2">
    <source>
        <dbReference type="ARBA" id="ARBA00012438"/>
    </source>
</evidence>
<organism evidence="9 10">
    <name type="scientific">Flexibacter flexilis DSM 6793</name>
    <dbReference type="NCBI Taxonomy" id="927664"/>
    <lineage>
        <taxon>Bacteria</taxon>
        <taxon>Pseudomonadati</taxon>
        <taxon>Bacteroidota</taxon>
        <taxon>Cytophagia</taxon>
        <taxon>Cytophagales</taxon>
        <taxon>Flexibacteraceae</taxon>
        <taxon>Flexibacter</taxon>
    </lineage>
</organism>
<dbReference type="Pfam" id="PF02518">
    <property type="entry name" value="HATPase_c"/>
    <property type="match status" value="1"/>
</dbReference>
<keyword evidence="3" id="KW-0808">Transferase</keyword>
<protein>
    <recommendedName>
        <fullName evidence="2">histidine kinase</fullName>
        <ecNumber evidence="2">2.7.13.3</ecNumber>
    </recommendedName>
</protein>
<evidence type="ECO:0000313" key="10">
    <source>
        <dbReference type="Proteomes" id="UP000199514"/>
    </source>
</evidence>
<dbReference type="InterPro" id="IPR050980">
    <property type="entry name" value="2C_sensor_his_kinase"/>
</dbReference>
<sequence>MVNSENFKISAALKDLIGKELITDELVAVFELVKNSFDANATKVDVIFENNNDPTKARIIIKDNGKGMNYSDLKNKWLFVAYSAKRTGKENDDYRDKIKSQRIFAGAKGVGRFSCDRLGKNLNLVSIKNEINTKIENLIVNWEDFENADEEEFINIKVSHSELATTSYNLTHGTVLEISGLRDNWDRNRILKLKKSLAKLINPGQENDSDEFDIQIIAKDEELKDKTEQNRFDIVNGFVKNLIFETLEIKTSNILVQIKNDVIETILQDRGDLIYHLKEKNPYPDLKNISVYLFQLNRTAKLNFKRMMGVHSVEYGSVFVYKNGFRVYPYGEEGEDLLLIDRRKQQGYSRYLGTRELIGRIEINGEQSGLNETTSRDGGLVKTDTYSHLVEFFHEYALKRLENYVVNIIQWGDERINKETGEVERPELWAKDVKVQILELISGFINLKNYIDVQYNKDFLRIIESKQEQSVDKIVKNIRQAATKSGNPEVIREAKKIEQAVMASRSDTKKAEEKATIAENKVKQVEQKLEAVTSQKNFLQSEIGDDTKNLESILHHIGLTTPLIKTEIEKLVKAVNNNASKGELEIILKRLSRHNEKITSFSKYFKKVNFSIHDTNLATDIVGFTNEYIENVYKKRDDLRINRELLNVTINTPNDFEHKIKFNPIDMVIVLDNLISNSSKHGALKVELTWSNTPKGFQLLFKDDGKGIKDDILDDIFDFGFTTSRHGSGIGLYHVREIIEKLNGTITVNNKTSKGVEFIISFKN</sequence>
<dbReference type="Proteomes" id="UP000199514">
    <property type="component" value="Unassembled WGS sequence"/>
</dbReference>
<keyword evidence="5 9" id="KW-0418">Kinase</keyword>
<dbReference type="InterPro" id="IPR005467">
    <property type="entry name" value="His_kinase_dom"/>
</dbReference>
<dbReference type="Gene3D" id="3.30.565.10">
    <property type="entry name" value="Histidine kinase-like ATPase, C-terminal domain"/>
    <property type="match status" value="2"/>
</dbReference>
<evidence type="ECO:0000313" key="9">
    <source>
        <dbReference type="EMBL" id="SFC44871.1"/>
    </source>
</evidence>